<evidence type="ECO:0000256" key="1">
    <source>
        <dbReference type="SAM" id="MobiDB-lite"/>
    </source>
</evidence>
<reference evidence="2 3" key="1">
    <citation type="submission" date="2017-07" db="EMBL/GenBank/DDBJ databases">
        <title>Analysis of two Campylobacter avium genomes and identification of a novel hippuricase gene.</title>
        <authorList>
            <person name="Miller W.G."/>
            <person name="Chapman M.H."/>
            <person name="Yee E."/>
            <person name="Revez J."/>
            <person name="Bono J.L."/>
            <person name="Rossi M."/>
        </authorList>
    </citation>
    <scope>NUCLEOTIDE SEQUENCE [LARGE SCALE GENOMIC DNA]</scope>
    <source>
        <strain evidence="2 3">LMG 24591</strain>
    </source>
</reference>
<dbReference type="RefSeq" id="WP_094752793.1">
    <property type="nucleotide sequence ID" value="NZ_CP022347.1"/>
</dbReference>
<gene>
    <name evidence="2" type="ORF">CAV_0162</name>
</gene>
<feature type="compositionally biased region" description="Polar residues" evidence="1">
    <location>
        <begin position="1"/>
        <end position="19"/>
    </location>
</feature>
<sequence>MQVGLNSSKTVAMQQSSTKDVSKEEQTARDAKSIVDLASSKLDKDSIKELSNIGGKAITQAYIMQFQQQSLMASMDNFNSQSSILDVLNSGSSQAISMLSQIDFASIGYDGKNPLAMSQDELNFLISEEGFFGVENTANRIADFVINGAGDDLEKLQKGFEGMKRGFEEAERMWGGSLPQISQETIDKAIEKVSARIEELGGKAVNINA</sequence>
<dbReference type="OrthoDB" id="49105at2"/>
<dbReference type="AlphaFoldDB" id="A0A222MUV9"/>
<evidence type="ECO:0008006" key="4">
    <source>
        <dbReference type="Google" id="ProtNLM"/>
    </source>
</evidence>
<keyword evidence="3" id="KW-1185">Reference proteome</keyword>
<evidence type="ECO:0000313" key="3">
    <source>
        <dbReference type="Proteomes" id="UP000201169"/>
    </source>
</evidence>
<feature type="compositionally biased region" description="Basic and acidic residues" evidence="1">
    <location>
        <begin position="20"/>
        <end position="31"/>
    </location>
</feature>
<protein>
    <recommendedName>
        <fullName evidence="4">Hydrogenase-4 component G</fullName>
    </recommendedName>
</protein>
<name>A0A222MUV9_9BACT</name>
<dbReference type="KEGG" id="cavi:CAV_0162"/>
<accession>A0A222MUV9</accession>
<dbReference type="Proteomes" id="UP000201169">
    <property type="component" value="Chromosome"/>
</dbReference>
<dbReference type="EMBL" id="CP022347">
    <property type="protein sequence ID" value="ASQ29834.1"/>
    <property type="molecule type" value="Genomic_DNA"/>
</dbReference>
<proteinExistence type="predicted"/>
<feature type="region of interest" description="Disordered" evidence="1">
    <location>
        <begin position="1"/>
        <end position="31"/>
    </location>
</feature>
<organism evidence="2 3">
    <name type="scientific">Campylobacter avium LMG 24591</name>
    <dbReference type="NCBI Taxonomy" id="522484"/>
    <lineage>
        <taxon>Bacteria</taxon>
        <taxon>Pseudomonadati</taxon>
        <taxon>Campylobacterota</taxon>
        <taxon>Epsilonproteobacteria</taxon>
        <taxon>Campylobacterales</taxon>
        <taxon>Campylobacteraceae</taxon>
        <taxon>Campylobacter</taxon>
    </lineage>
</organism>
<evidence type="ECO:0000313" key="2">
    <source>
        <dbReference type="EMBL" id="ASQ29834.1"/>
    </source>
</evidence>